<organism evidence="1 2">
    <name type="scientific">Recurvomyces mirabilis</name>
    <dbReference type="NCBI Taxonomy" id="574656"/>
    <lineage>
        <taxon>Eukaryota</taxon>
        <taxon>Fungi</taxon>
        <taxon>Dikarya</taxon>
        <taxon>Ascomycota</taxon>
        <taxon>Pezizomycotina</taxon>
        <taxon>Dothideomycetes</taxon>
        <taxon>Dothideomycetidae</taxon>
        <taxon>Mycosphaerellales</taxon>
        <taxon>Teratosphaeriaceae</taxon>
        <taxon>Recurvomyces</taxon>
    </lineage>
</organism>
<name>A0AAE0WGY7_9PEZI</name>
<proteinExistence type="predicted"/>
<protein>
    <submittedName>
        <fullName evidence="1">Uncharacterized protein</fullName>
    </submittedName>
</protein>
<gene>
    <name evidence="1" type="ORF">LTR78_008564</name>
</gene>
<sequence>MDHEENQGLLQSFLGLFARRGPERSIPSTSVQSQATDAWMRADAFLQHEDNGAGGRDPEQVKRALRALDNLLEPEHSREAEPPRPFQLADTWLEQTIHKKLPYSNLRRAVYNADTNSRPTIRISKRKRESDDAMEALEDLDNEAKKRRVVVREDPVMDDDTFEPDAEEAIELRKRSMSLHQGLQNHWMCVCHKCSGLSVRLSLPQRRTSSKGETCFDVFFGVQDPIEKHSLQEAKITVKYEFETLMR</sequence>
<evidence type="ECO:0000313" key="1">
    <source>
        <dbReference type="EMBL" id="KAK3671641.1"/>
    </source>
</evidence>
<dbReference type="EMBL" id="JAUTXT010000041">
    <property type="protein sequence ID" value="KAK3671641.1"/>
    <property type="molecule type" value="Genomic_DNA"/>
</dbReference>
<evidence type="ECO:0000313" key="2">
    <source>
        <dbReference type="Proteomes" id="UP001274830"/>
    </source>
</evidence>
<dbReference type="Proteomes" id="UP001274830">
    <property type="component" value="Unassembled WGS sequence"/>
</dbReference>
<comment type="caution">
    <text evidence="1">The sequence shown here is derived from an EMBL/GenBank/DDBJ whole genome shotgun (WGS) entry which is preliminary data.</text>
</comment>
<accession>A0AAE0WGY7</accession>
<dbReference type="AlphaFoldDB" id="A0AAE0WGY7"/>
<keyword evidence="2" id="KW-1185">Reference proteome</keyword>
<reference evidence="1" key="1">
    <citation type="submission" date="2023-07" db="EMBL/GenBank/DDBJ databases">
        <title>Black Yeasts Isolated from many extreme environments.</title>
        <authorList>
            <person name="Coleine C."/>
            <person name="Stajich J.E."/>
            <person name="Selbmann L."/>
        </authorList>
    </citation>
    <scope>NUCLEOTIDE SEQUENCE</scope>
    <source>
        <strain evidence="1">CCFEE 5485</strain>
    </source>
</reference>